<reference evidence="2 3" key="1">
    <citation type="submission" date="2017-10" db="EMBL/GenBank/DDBJ databases">
        <title>Sedimentibacterium mangrovi gen. nov., sp. nov., a novel member of family Phyllobacteriacea isolated from mangrove sediment.</title>
        <authorList>
            <person name="Liao H."/>
            <person name="Tian Y."/>
        </authorList>
    </citation>
    <scope>NUCLEOTIDE SEQUENCE [LARGE SCALE GENOMIC DNA]</scope>
    <source>
        <strain evidence="2 3">X9-2-2</strain>
    </source>
</reference>
<keyword evidence="3" id="KW-1185">Reference proteome</keyword>
<dbReference type="EMBL" id="PDVP01000014">
    <property type="protein sequence ID" value="PHP65591.1"/>
    <property type="molecule type" value="Genomic_DNA"/>
</dbReference>
<dbReference type="AlphaFoldDB" id="A0A2G1QJG1"/>
<feature type="compositionally biased region" description="Basic and acidic residues" evidence="1">
    <location>
        <begin position="46"/>
        <end position="59"/>
    </location>
</feature>
<feature type="region of interest" description="Disordered" evidence="1">
    <location>
        <begin position="43"/>
        <end position="63"/>
    </location>
</feature>
<dbReference type="Proteomes" id="UP000221168">
    <property type="component" value="Unassembled WGS sequence"/>
</dbReference>
<protein>
    <submittedName>
        <fullName evidence="2">Uncharacterized protein</fullName>
    </submittedName>
</protein>
<evidence type="ECO:0000313" key="3">
    <source>
        <dbReference type="Proteomes" id="UP000221168"/>
    </source>
</evidence>
<organism evidence="2 3">
    <name type="scientific">Zhengella mangrovi</name>
    <dbReference type="NCBI Taxonomy" id="1982044"/>
    <lineage>
        <taxon>Bacteria</taxon>
        <taxon>Pseudomonadati</taxon>
        <taxon>Pseudomonadota</taxon>
        <taxon>Alphaproteobacteria</taxon>
        <taxon>Hyphomicrobiales</taxon>
        <taxon>Notoacmeibacteraceae</taxon>
        <taxon>Zhengella</taxon>
    </lineage>
</organism>
<proteinExistence type="predicted"/>
<name>A0A2G1QJG1_9HYPH</name>
<sequence>MSKFAFLAVVAAVAIPAIHSGTDTRSGGHAAAAIQAPTLAMGSMKPAEKSVRRSSERKGGAMKRYIVTHNCPDRSAEDIARSMEGTSYSIVKKMQYTPQFVIEASDRAVAALRKNRCIKSIQRDGLNAPAGG</sequence>
<accession>A0A2G1QJG1</accession>
<evidence type="ECO:0000313" key="2">
    <source>
        <dbReference type="EMBL" id="PHP65591.1"/>
    </source>
</evidence>
<gene>
    <name evidence="2" type="ORF">CSC94_18535</name>
</gene>
<evidence type="ECO:0000256" key="1">
    <source>
        <dbReference type="SAM" id="MobiDB-lite"/>
    </source>
</evidence>
<comment type="caution">
    <text evidence="2">The sequence shown here is derived from an EMBL/GenBank/DDBJ whole genome shotgun (WGS) entry which is preliminary data.</text>
</comment>
<dbReference type="RefSeq" id="WP_099307863.1">
    <property type="nucleotide sequence ID" value="NZ_PDVP01000014.1"/>
</dbReference>